<feature type="domain" description="Glycosyl hydrolase family 32 N-terminal" evidence="5">
    <location>
        <begin position="1"/>
        <end position="65"/>
    </location>
</feature>
<dbReference type="InterPro" id="IPR013148">
    <property type="entry name" value="Glyco_hydro_32_N"/>
</dbReference>
<dbReference type="SMART" id="SM00640">
    <property type="entry name" value="Glyco_32"/>
    <property type="match status" value="1"/>
</dbReference>
<dbReference type="InterPro" id="IPR023296">
    <property type="entry name" value="Glyco_hydro_beta-prop_sf"/>
</dbReference>
<dbReference type="InterPro" id="IPR013320">
    <property type="entry name" value="ConA-like_dom_sf"/>
</dbReference>
<evidence type="ECO:0000259" key="5">
    <source>
        <dbReference type="Pfam" id="PF00251"/>
    </source>
</evidence>
<evidence type="ECO:0000256" key="4">
    <source>
        <dbReference type="RuleBase" id="RU362110"/>
    </source>
</evidence>
<sequence>MIYKGIYHLFYQYNRRSAVWGDIVWGHSTSTDLVNWTLHPPALFPSEPYDTKGCWSGSATILQDEWVKSPHNPIMTPNAMSRTLFRDPSTAWLEPDGSWRVIIGNEREHHGTALLYRSKDFNHWIEAEQPLHSSNETGIDKNRRIFIAWINESTSRDIDIMKGWSGLQPVEEINNLRTNNVKLPTTTLKEEGSALEVSGVTGAQADVEISFSIPMLEKAEMLESRWTNPQEICSQRGSSAKGGVGPFGLLVLASNDIQEFTVVFLRMFRKNDKFIVLMCTDLKRCMFKSR</sequence>
<evidence type="ECO:0000313" key="8">
    <source>
        <dbReference type="Proteomes" id="UP000823775"/>
    </source>
</evidence>
<proteinExistence type="inferred from homology"/>
<dbReference type="Gene3D" id="2.60.120.560">
    <property type="entry name" value="Exo-inulinase, domain 1"/>
    <property type="match status" value="1"/>
</dbReference>
<comment type="similarity">
    <text evidence="1 4">Belongs to the glycosyl hydrolase 32 family.</text>
</comment>
<dbReference type="PANTHER" id="PTHR31953">
    <property type="entry name" value="BETA-FRUCTOFURANOSIDASE, INSOLUBLE ISOENZYME CWINV1-RELATED"/>
    <property type="match status" value="1"/>
</dbReference>
<keyword evidence="3 4" id="KW-0326">Glycosidase</keyword>
<comment type="caution">
    <text evidence="7">The sequence shown here is derived from an EMBL/GenBank/DDBJ whole genome shotgun (WGS) entry which is preliminary data.</text>
</comment>
<dbReference type="SUPFAM" id="SSF49899">
    <property type="entry name" value="Concanavalin A-like lectins/glucanases"/>
    <property type="match status" value="1"/>
</dbReference>
<evidence type="ECO:0000313" key="7">
    <source>
        <dbReference type="EMBL" id="MCD9643006.1"/>
    </source>
</evidence>
<evidence type="ECO:0000259" key="6">
    <source>
        <dbReference type="Pfam" id="PF08244"/>
    </source>
</evidence>
<dbReference type="InterPro" id="IPR050551">
    <property type="entry name" value="Fructan_Metab_Enzymes"/>
</dbReference>
<reference evidence="7 8" key="1">
    <citation type="journal article" date="2021" name="BMC Genomics">
        <title>Datura genome reveals duplications of psychoactive alkaloid biosynthetic genes and high mutation rate following tissue culture.</title>
        <authorList>
            <person name="Rajewski A."/>
            <person name="Carter-House D."/>
            <person name="Stajich J."/>
            <person name="Litt A."/>
        </authorList>
    </citation>
    <scope>NUCLEOTIDE SEQUENCE [LARGE SCALE GENOMIC DNA]</scope>
    <source>
        <strain evidence="7">AR-01</strain>
    </source>
</reference>
<feature type="domain" description="Glycosyl hydrolase family 32 C-terminal" evidence="6">
    <location>
        <begin position="172"/>
        <end position="264"/>
    </location>
</feature>
<organism evidence="7 8">
    <name type="scientific">Datura stramonium</name>
    <name type="common">Jimsonweed</name>
    <name type="synonym">Common thornapple</name>
    <dbReference type="NCBI Taxonomy" id="4076"/>
    <lineage>
        <taxon>Eukaryota</taxon>
        <taxon>Viridiplantae</taxon>
        <taxon>Streptophyta</taxon>
        <taxon>Embryophyta</taxon>
        <taxon>Tracheophyta</taxon>
        <taxon>Spermatophyta</taxon>
        <taxon>Magnoliopsida</taxon>
        <taxon>eudicotyledons</taxon>
        <taxon>Gunneridae</taxon>
        <taxon>Pentapetalae</taxon>
        <taxon>asterids</taxon>
        <taxon>lamiids</taxon>
        <taxon>Solanales</taxon>
        <taxon>Solanaceae</taxon>
        <taxon>Solanoideae</taxon>
        <taxon>Datureae</taxon>
        <taxon>Datura</taxon>
    </lineage>
</organism>
<evidence type="ECO:0000256" key="3">
    <source>
        <dbReference type="ARBA" id="ARBA00023295"/>
    </source>
</evidence>
<evidence type="ECO:0000256" key="1">
    <source>
        <dbReference type="ARBA" id="ARBA00009902"/>
    </source>
</evidence>
<protein>
    <submittedName>
        <fullName evidence="7">Uncharacterized protein</fullName>
    </submittedName>
</protein>
<keyword evidence="8" id="KW-1185">Reference proteome</keyword>
<keyword evidence="2 4" id="KW-0378">Hydrolase</keyword>
<name>A0ABS8V9H1_DATST</name>
<accession>A0ABS8V9H1</accession>
<evidence type="ECO:0000256" key="2">
    <source>
        <dbReference type="ARBA" id="ARBA00022801"/>
    </source>
</evidence>
<dbReference type="Pfam" id="PF00251">
    <property type="entry name" value="Glyco_hydro_32N"/>
    <property type="match status" value="1"/>
</dbReference>
<gene>
    <name evidence="7" type="ORF">HAX54_030104</name>
</gene>
<dbReference type="Gene3D" id="2.115.10.20">
    <property type="entry name" value="Glycosyl hydrolase domain, family 43"/>
    <property type="match status" value="2"/>
</dbReference>
<dbReference type="InterPro" id="IPR013189">
    <property type="entry name" value="Glyco_hydro_32_C"/>
</dbReference>
<dbReference type="Pfam" id="PF08244">
    <property type="entry name" value="Glyco_hydro_32C"/>
    <property type="match status" value="1"/>
</dbReference>
<dbReference type="SUPFAM" id="SSF75005">
    <property type="entry name" value="Arabinanase/levansucrase/invertase"/>
    <property type="match status" value="1"/>
</dbReference>
<dbReference type="EMBL" id="JACEIK010003756">
    <property type="protein sequence ID" value="MCD9643006.1"/>
    <property type="molecule type" value="Genomic_DNA"/>
</dbReference>
<dbReference type="InterPro" id="IPR001362">
    <property type="entry name" value="Glyco_hydro_32"/>
</dbReference>
<dbReference type="Proteomes" id="UP000823775">
    <property type="component" value="Unassembled WGS sequence"/>
</dbReference>